<protein>
    <recommendedName>
        <fullName evidence="1">Heterokaryon incompatibility domain-containing protein</fullName>
    </recommendedName>
</protein>
<reference evidence="2" key="1">
    <citation type="submission" date="2023-03" db="EMBL/GenBank/DDBJ databases">
        <title>Complete genome of Cladonia borealis.</title>
        <authorList>
            <person name="Park H."/>
        </authorList>
    </citation>
    <scope>NUCLEOTIDE SEQUENCE</scope>
    <source>
        <strain evidence="2">ANT050790</strain>
    </source>
</reference>
<name>A0AA39V609_9LECA</name>
<dbReference type="PANTHER" id="PTHR39596:SF2">
    <property type="entry name" value="HET DOMAIN PROTEIN (AFU_ORTHOLOGUE AFUA_1G17550)-RELATED"/>
    <property type="match status" value="1"/>
</dbReference>
<dbReference type="EMBL" id="JAFEKC020000024">
    <property type="protein sequence ID" value="KAK0507240.1"/>
    <property type="molecule type" value="Genomic_DNA"/>
</dbReference>
<evidence type="ECO:0000259" key="1">
    <source>
        <dbReference type="Pfam" id="PF06985"/>
    </source>
</evidence>
<dbReference type="Pfam" id="PF06985">
    <property type="entry name" value="HET"/>
    <property type="match status" value="1"/>
</dbReference>
<feature type="domain" description="Heterokaryon incompatibility" evidence="1">
    <location>
        <begin position="318"/>
        <end position="399"/>
    </location>
</feature>
<dbReference type="InterPro" id="IPR010730">
    <property type="entry name" value="HET"/>
</dbReference>
<evidence type="ECO:0000313" key="2">
    <source>
        <dbReference type="EMBL" id="KAK0507240.1"/>
    </source>
</evidence>
<organism evidence="2 3">
    <name type="scientific">Cladonia borealis</name>
    <dbReference type="NCBI Taxonomy" id="184061"/>
    <lineage>
        <taxon>Eukaryota</taxon>
        <taxon>Fungi</taxon>
        <taxon>Dikarya</taxon>
        <taxon>Ascomycota</taxon>
        <taxon>Pezizomycotina</taxon>
        <taxon>Lecanoromycetes</taxon>
        <taxon>OSLEUM clade</taxon>
        <taxon>Lecanoromycetidae</taxon>
        <taxon>Lecanorales</taxon>
        <taxon>Lecanorineae</taxon>
        <taxon>Cladoniaceae</taxon>
        <taxon>Cladonia</taxon>
    </lineage>
</organism>
<dbReference type="PANTHER" id="PTHR39596">
    <property type="match status" value="1"/>
</dbReference>
<proteinExistence type="predicted"/>
<evidence type="ECO:0000313" key="3">
    <source>
        <dbReference type="Proteomes" id="UP001166286"/>
    </source>
</evidence>
<comment type="caution">
    <text evidence="2">The sequence shown here is derived from an EMBL/GenBank/DDBJ whole genome shotgun (WGS) entry which is preliminary data.</text>
</comment>
<dbReference type="Proteomes" id="UP001166286">
    <property type="component" value="Unassembled WGS sequence"/>
</dbReference>
<dbReference type="AlphaFoldDB" id="A0AA39V609"/>
<sequence>MDVLPETNDAEPFLTRIPYLPHYSWEPWGTEDFLAVPIKHGFLDRAGKFKPQHDTSNMASLLQAWLFFGVLAEKIGRAFKAQDFVRQDELGQEFITLAPLKERKVSCGQISMEVEMDIQLKIIDFRPSSLAHLPHVCEVWHSIMWLYEVLGTKSFKDALQTCSLQMSTKGSAFGDFDKPLDPFRRRLFDRLDRTQWCPFNRRRLQSLQHCTLRYVTSIPRKSFPYFLTHRKCSENACTGNAIDVETFQTRHVDENCSCSFVGVSTNHLASLCRQGSIPLIDIRAWASQADGLTSQEELYDSPHNIDRSVQPWTPSSRFTAISHIWSHGLGNERSNSLPRCQLINLALAVDRASRSRKGTQLIWMDILCIPAPSTGYAAERSTSINKMGIVYAAAETVLVLDYELQRIPIKNLDRLQVLAHLLTCSWMERAWTFNEGSLSRSCCIQFADEILDTEEIHEFSSGELWDSGPRLFSRRLRYFVALDLAKHCVVELGRGVYRSRIDVVIPEHFRLPGNARRNDSHFISGWNALRCRSTSQPEDLVVILANLQGINLSQLSRFRPEERLAVLMSFQRLIPFTFLASPNQSDYSCLSEPNRWIPRTIDGSYISSDYMLEQTASGDGLKLHYTDMSEPFLRLIMLPSSLELTGERDIQICANASKTSLRVKFLRKSYPPVNSDATMKFLVVERENEFSIRQNLPLKGCCLLLLDSIYLPEEDLEQSGKYCTYLAEFLSKYHKELRFTYDCPIRAELSEDLLLLSHTDTLPVSTPCRSDEAHQIQDPCTVTIDSDLRKYREQAVCRNEFALLMESMLSVLHVYWDICSGIISYSLAFDLCFELHLRTAADVLDFNKFINYSSAAAAIILGRYFWGWLPLPYGQEHVIKMLRAAQGLIADIFAVYISFALYKKSRQSIVQSTLIKFDMAVNVNILAYQAVVERMYARYLLTVWLATFQDDWSWKTHNKIWWMMCKFFGHSTPDNAFGRQLAPSLWSMMWRERLAKPSLMLKAVFGKVDEQDPNPESWEL</sequence>
<keyword evidence="3" id="KW-1185">Reference proteome</keyword>
<accession>A0AA39V609</accession>
<gene>
    <name evidence="2" type="ORF">JMJ35_010278</name>
</gene>